<comment type="caution">
    <text evidence="20">The sequence shown here is derived from an EMBL/GenBank/DDBJ whole genome shotgun (WGS) entry which is preliminary data.</text>
</comment>
<comment type="cofactor">
    <cofactor evidence="1 19">
        <name>Mg(2+)</name>
        <dbReference type="ChEBI" id="CHEBI:18420"/>
    </cofactor>
</comment>
<keyword evidence="12 19" id="KW-1133">Transmembrane helix</keyword>
<dbReference type="GO" id="GO:0008818">
    <property type="term" value="F:cobalamin 5'-phosphate synthase activity"/>
    <property type="evidence" value="ECO:0007669"/>
    <property type="project" value="UniProtKB-UniRule"/>
</dbReference>
<dbReference type="EMBL" id="LDQA01000057">
    <property type="protein sequence ID" value="KTR03189.1"/>
    <property type="molecule type" value="Genomic_DNA"/>
</dbReference>
<evidence type="ECO:0000256" key="5">
    <source>
        <dbReference type="ARBA" id="ARBA00013200"/>
    </source>
</evidence>
<dbReference type="InterPro" id="IPR003805">
    <property type="entry name" value="CobS"/>
</dbReference>
<evidence type="ECO:0000256" key="4">
    <source>
        <dbReference type="ARBA" id="ARBA00010561"/>
    </source>
</evidence>
<evidence type="ECO:0000313" key="20">
    <source>
        <dbReference type="EMBL" id="KTR03189.1"/>
    </source>
</evidence>
<evidence type="ECO:0000256" key="2">
    <source>
        <dbReference type="ARBA" id="ARBA00004651"/>
    </source>
</evidence>
<dbReference type="AlphaFoldDB" id="A0A175RK90"/>
<evidence type="ECO:0000256" key="8">
    <source>
        <dbReference type="ARBA" id="ARBA00022573"/>
    </source>
</evidence>
<keyword evidence="11 19" id="KW-0460">Magnesium</keyword>
<evidence type="ECO:0000313" key="21">
    <source>
        <dbReference type="Proteomes" id="UP000078529"/>
    </source>
</evidence>
<comment type="subcellular location">
    <subcellularLocation>
        <location evidence="2 19">Cell membrane</location>
        <topology evidence="2 19">Multi-pass membrane protein</topology>
    </subcellularLocation>
</comment>
<evidence type="ECO:0000256" key="7">
    <source>
        <dbReference type="ARBA" id="ARBA00022475"/>
    </source>
</evidence>
<evidence type="ECO:0000256" key="17">
    <source>
        <dbReference type="ARBA" id="ARBA00048623"/>
    </source>
</evidence>
<keyword evidence="10 19" id="KW-0812">Transmembrane</keyword>
<evidence type="ECO:0000256" key="16">
    <source>
        <dbReference type="ARBA" id="ARBA00032853"/>
    </source>
</evidence>
<dbReference type="PANTHER" id="PTHR34148:SF1">
    <property type="entry name" value="ADENOSYLCOBINAMIDE-GDP RIBAZOLETRANSFERASE"/>
    <property type="match status" value="1"/>
</dbReference>
<evidence type="ECO:0000256" key="1">
    <source>
        <dbReference type="ARBA" id="ARBA00001946"/>
    </source>
</evidence>
<dbReference type="PATRIC" id="fig|401562.4.peg.3809"/>
<evidence type="ECO:0000256" key="14">
    <source>
        <dbReference type="ARBA" id="ARBA00025228"/>
    </source>
</evidence>
<evidence type="ECO:0000256" key="19">
    <source>
        <dbReference type="HAMAP-Rule" id="MF_00719"/>
    </source>
</evidence>
<keyword evidence="13 19" id="KW-0472">Membrane</keyword>
<reference evidence="20 21" key="1">
    <citation type="journal article" date="2016" name="Front. Microbiol.">
        <title>Genomic Resource of Rice Seed Associated Bacteria.</title>
        <authorList>
            <person name="Midha S."/>
            <person name="Bansal K."/>
            <person name="Sharma S."/>
            <person name="Kumar N."/>
            <person name="Patil P.P."/>
            <person name="Chaudhry V."/>
            <person name="Patil P.B."/>
        </authorList>
    </citation>
    <scope>NUCLEOTIDE SEQUENCE [LARGE SCALE GENOMIC DNA]</scope>
    <source>
        <strain evidence="20 21">NS365</strain>
    </source>
</reference>
<dbReference type="GO" id="GO:0005886">
    <property type="term" value="C:plasma membrane"/>
    <property type="evidence" value="ECO:0007669"/>
    <property type="project" value="UniProtKB-SubCell"/>
</dbReference>
<evidence type="ECO:0000256" key="3">
    <source>
        <dbReference type="ARBA" id="ARBA00004663"/>
    </source>
</evidence>
<feature type="transmembrane region" description="Helical" evidence="19">
    <location>
        <begin position="189"/>
        <end position="222"/>
    </location>
</feature>
<feature type="transmembrane region" description="Helical" evidence="19">
    <location>
        <begin position="40"/>
        <end position="58"/>
    </location>
</feature>
<feature type="transmembrane region" description="Helical" evidence="19">
    <location>
        <begin position="65"/>
        <end position="83"/>
    </location>
</feature>
<evidence type="ECO:0000256" key="13">
    <source>
        <dbReference type="ARBA" id="ARBA00023136"/>
    </source>
</evidence>
<evidence type="ECO:0000256" key="10">
    <source>
        <dbReference type="ARBA" id="ARBA00022692"/>
    </source>
</evidence>
<protein>
    <recommendedName>
        <fullName evidence="6 19">Adenosylcobinamide-GDP ribazoletransferase</fullName>
        <ecNumber evidence="5 19">2.7.8.26</ecNumber>
    </recommendedName>
    <alternativeName>
        <fullName evidence="16 19">Cobalamin synthase</fullName>
    </alternativeName>
    <alternativeName>
        <fullName evidence="15 19">Cobalamin-5'-phosphate synthase</fullName>
    </alternativeName>
</protein>
<comment type="catalytic activity">
    <reaction evidence="17 19">
        <text>alpha-ribazole + adenosylcob(III)inamide-GDP = adenosylcob(III)alamin + GMP + H(+)</text>
        <dbReference type="Rhea" id="RHEA:16049"/>
        <dbReference type="ChEBI" id="CHEBI:10329"/>
        <dbReference type="ChEBI" id="CHEBI:15378"/>
        <dbReference type="ChEBI" id="CHEBI:18408"/>
        <dbReference type="ChEBI" id="CHEBI:58115"/>
        <dbReference type="ChEBI" id="CHEBI:60487"/>
        <dbReference type="EC" id="2.7.8.26"/>
    </reaction>
</comment>
<evidence type="ECO:0000256" key="6">
    <source>
        <dbReference type="ARBA" id="ARBA00015850"/>
    </source>
</evidence>
<evidence type="ECO:0000256" key="15">
    <source>
        <dbReference type="ARBA" id="ARBA00032605"/>
    </source>
</evidence>
<dbReference type="EC" id="2.7.8.26" evidence="5 19"/>
<evidence type="ECO:0000256" key="9">
    <source>
        <dbReference type="ARBA" id="ARBA00022679"/>
    </source>
</evidence>
<feature type="transmembrane region" description="Helical" evidence="19">
    <location>
        <begin position="112"/>
        <end position="130"/>
    </location>
</feature>
<comment type="similarity">
    <text evidence="4 19">Belongs to the CobS family.</text>
</comment>
<evidence type="ECO:0000256" key="18">
    <source>
        <dbReference type="ARBA" id="ARBA00049504"/>
    </source>
</evidence>
<comment type="pathway">
    <text evidence="3 19">Cofactor biosynthesis; adenosylcobalamin biosynthesis; adenosylcobalamin from cob(II)yrinate a,c-diamide: step 7/7.</text>
</comment>
<dbReference type="PANTHER" id="PTHR34148">
    <property type="entry name" value="ADENOSYLCOBINAMIDE-GDP RIBAZOLETRANSFERASE"/>
    <property type="match status" value="1"/>
</dbReference>
<organism evidence="20 21">
    <name type="scientific">Aureimonas ureilytica</name>
    <dbReference type="NCBI Taxonomy" id="401562"/>
    <lineage>
        <taxon>Bacteria</taxon>
        <taxon>Pseudomonadati</taxon>
        <taxon>Pseudomonadota</taxon>
        <taxon>Alphaproteobacteria</taxon>
        <taxon>Hyphomicrobiales</taxon>
        <taxon>Aurantimonadaceae</taxon>
        <taxon>Aureimonas</taxon>
    </lineage>
</organism>
<keyword evidence="9 19" id="KW-0808">Transferase</keyword>
<dbReference type="UniPathway" id="UPA00148">
    <property type="reaction ID" value="UER00238"/>
</dbReference>
<keyword evidence="7 19" id="KW-1003">Cell membrane</keyword>
<dbReference type="NCBIfam" id="TIGR00317">
    <property type="entry name" value="cobS"/>
    <property type="match status" value="1"/>
</dbReference>
<evidence type="ECO:0000256" key="12">
    <source>
        <dbReference type="ARBA" id="ARBA00022989"/>
    </source>
</evidence>
<dbReference type="GO" id="GO:0051073">
    <property type="term" value="F:adenosylcobinamide-GDP ribazoletransferase activity"/>
    <property type="evidence" value="ECO:0007669"/>
    <property type="project" value="UniProtKB-UniRule"/>
</dbReference>
<accession>A0A175RK90</accession>
<feature type="transmembrane region" description="Helical" evidence="19">
    <location>
        <begin position="142"/>
        <end position="161"/>
    </location>
</feature>
<dbReference type="RefSeq" id="WP_058601926.1">
    <property type="nucleotide sequence ID" value="NZ_LDQA01000057.1"/>
</dbReference>
<gene>
    <name evidence="19" type="primary">cobS</name>
    <name evidence="20" type="ORF">NS365_19305</name>
</gene>
<comment type="catalytic activity">
    <reaction evidence="18 19">
        <text>alpha-ribazole 5'-phosphate + adenosylcob(III)inamide-GDP = adenosylcob(III)alamin 5'-phosphate + GMP + H(+)</text>
        <dbReference type="Rhea" id="RHEA:23560"/>
        <dbReference type="ChEBI" id="CHEBI:15378"/>
        <dbReference type="ChEBI" id="CHEBI:57918"/>
        <dbReference type="ChEBI" id="CHEBI:58115"/>
        <dbReference type="ChEBI" id="CHEBI:60487"/>
        <dbReference type="ChEBI" id="CHEBI:60493"/>
        <dbReference type="EC" id="2.7.8.26"/>
    </reaction>
</comment>
<name>A0A175RK90_9HYPH</name>
<keyword evidence="8 19" id="KW-0169">Cobalamin biosynthesis</keyword>
<proteinExistence type="inferred from homology"/>
<keyword evidence="21" id="KW-1185">Reference proteome</keyword>
<sequence>MQRAAHRFFRASAFLTRFPARTSAFEGGPHPLGRDALAFPFVGLAVALPPALVLLGLAALGLQPFACALIALLLLIGLTGALHEDGLADTADGLFGHATRERALEIMKDSRIGTYGALALIGAFCLRAALLADLTAHAPALGALAMLVVAGASRGAMAWLWSSLPSARLGGLSNRMEAPFPHEGRQVALAALGLAVAGGAAIGGWTGALAPTALALCGLWLFRRFIAQRLGGTTGDTLGAAQQIVECLLLLGLALAA</sequence>
<dbReference type="HAMAP" id="MF_00719">
    <property type="entry name" value="CobS"/>
    <property type="match status" value="1"/>
</dbReference>
<comment type="function">
    <text evidence="14 19">Joins adenosylcobinamide-GDP and alpha-ribazole to generate adenosylcobalamin (Ado-cobalamin). Also synthesizes adenosylcobalamin 5'-phosphate from adenosylcobinamide-GDP and alpha-ribazole 5'-phosphate.</text>
</comment>
<dbReference type="GO" id="GO:0009236">
    <property type="term" value="P:cobalamin biosynthetic process"/>
    <property type="evidence" value="ECO:0007669"/>
    <property type="project" value="UniProtKB-UniRule"/>
</dbReference>
<evidence type="ECO:0000256" key="11">
    <source>
        <dbReference type="ARBA" id="ARBA00022842"/>
    </source>
</evidence>
<dbReference type="Pfam" id="PF02654">
    <property type="entry name" value="CobS"/>
    <property type="match status" value="1"/>
</dbReference>
<dbReference type="Proteomes" id="UP000078529">
    <property type="component" value="Unassembled WGS sequence"/>
</dbReference>